<evidence type="ECO:0000313" key="5">
    <source>
        <dbReference type="Proteomes" id="UP000548476"/>
    </source>
</evidence>
<evidence type="ECO:0000256" key="2">
    <source>
        <dbReference type="SAM" id="Phobius"/>
    </source>
</evidence>
<dbReference type="Proteomes" id="UP000548476">
    <property type="component" value="Unassembled WGS sequence"/>
</dbReference>
<dbReference type="SUPFAM" id="SSF48452">
    <property type="entry name" value="TPR-like"/>
    <property type="match status" value="1"/>
</dbReference>
<keyword evidence="2" id="KW-0812">Transmembrane</keyword>
<keyword evidence="4" id="KW-0238">DNA-binding</keyword>
<feature type="transmembrane region" description="Helical" evidence="2">
    <location>
        <begin position="97"/>
        <end position="117"/>
    </location>
</feature>
<dbReference type="InterPro" id="IPR051677">
    <property type="entry name" value="AfsR-DnrI-RedD_regulator"/>
</dbReference>
<evidence type="ECO:0000256" key="1">
    <source>
        <dbReference type="SAM" id="MobiDB-lite"/>
    </source>
</evidence>
<keyword evidence="2" id="KW-1133">Transmembrane helix</keyword>
<dbReference type="InterPro" id="IPR011990">
    <property type="entry name" value="TPR-like_helical_dom_sf"/>
</dbReference>
<comment type="caution">
    <text evidence="4">The sequence shown here is derived from an EMBL/GenBank/DDBJ whole genome shotgun (WGS) entry which is preliminary data.</text>
</comment>
<dbReference type="PANTHER" id="PTHR35807">
    <property type="entry name" value="TRANSCRIPTIONAL REGULATOR REDD-RELATED"/>
    <property type="match status" value="1"/>
</dbReference>
<dbReference type="InterPro" id="IPR036388">
    <property type="entry name" value="WH-like_DNA-bd_sf"/>
</dbReference>
<dbReference type="InterPro" id="IPR016032">
    <property type="entry name" value="Sig_transdc_resp-reg_C-effctor"/>
</dbReference>
<organism evidence="4 5">
    <name type="scientific">Phytomonospora endophytica</name>
    <dbReference type="NCBI Taxonomy" id="714109"/>
    <lineage>
        <taxon>Bacteria</taxon>
        <taxon>Bacillati</taxon>
        <taxon>Actinomycetota</taxon>
        <taxon>Actinomycetes</taxon>
        <taxon>Micromonosporales</taxon>
        <taxon>Micromonosporaceae</taxon>
        <taxon>Phytomonospora</taxon>
    </lineage>
</organism>
<feature type="compositionally biased region" description="Low complexity" evidence="1">
    <location>
        <begin position="189"/>
        <end position="198"/>
    </location>
</feature>
<dbReference type="GO" id="GO:0003677">
    <property type="term" value="F:DNA binding"/>
    <property type="evidence" value="ECO:0007669"/>
    <property type="project" value="UniProtKB-KW"/>
</dbReference>
<protein>
    <submittedName>
        <fullName evidence="4">DNA-binding SARP family transcriptional activator</fullName>
    </submittedName>
</protein>
<dbReference type="SMART" id="SM00257">
    <property type="entry name" value="LysM"/>
    <property type="match status" value="1"/>
</dbReference>
<feature type="domain" description="LysM" evidence="3">
    <location>
        <begin position="139"/>
        <end position="195"/>
    </location>
</feature>
<dbReference type="Gene3D" id="3.10.350.10">
    <property type="entry name" value="LysM domain"/>
    <property type="match status" value="1"/>
</dbReference>
<dbReference type="InterPro" id="IPR005158">
    <property type="entry name" value="BTAD"/>
</dbReference>
<dbReference type="GO" id="GO:0006355">
    <property type="term" value="P:regulation of DNA-templated transcription"/>
    <property type="evidence" value="ECO:0007669"/>
    <property type="project" value="InterPro"/>
</dbReference>
<dbReference type="AlphaFoldDB" id="A0A841FR47"/>
<proteinExistence type="predicted"/>
<dbReference type="PROSITE" id="PS51782">
    <property type="entry name" value="LYSM"/>
    <property type="match status" value="1"/>
</dbReference>
<dbReference type="Gene3D" id="1.10.10.10">
    <property type="entry name" value="Winged helix-like DNA-binding domain superfamily/Winged helix DNA-binding domain"/>
    <property type="match status" value="1"/>
</dbReference>
<name>A0A841FR47_9ACTN</name>
<accession>A0A841FR47</accession>
<evidence type="ECO:0000313" key="4">
    <source>
        <dbReference type="EMBL" id="MBB6038526.1"/>
    </source>
</evidence>
<feature type="region of interest" description="Disordered" evidence="1">
    <location>
        <begin position="174"/>
        <end position="238"/>
    </location>
</feature>
<dbReference type="EMBL" id="JACHGT010000017">
    <property type="protein sequence ID" value="MBB6038526.1"/>
    <property type="molecule type" value="Genomic_DNA"/>
</dbReference>
<dbReference type="RefSeq" id="WP_184791320.1">
    <property type="nucleotide sequence ID" value="NZ_BONT01000069.1"/>
</dbReference>
<dbReference type="SUPFAM" id="SSF46894">
    <property type="entry name" value="C-terminal effector domain of the bipartite response regulators"/>
    <property type="match status" value="1"/>
</dbReference>
<feature type="transmembrane region" description="Helical" evidence="2">
    <location>
        <begin position="54"/>
        <end position="77"/>
    </location>
</feature>
<keyword evidence="2" id="KW-0472">Membrane</keyword>
<sequence>MRWVYGTIRALFLAAIIVGLPWLLLQYGSPLPGRFPRGEDWRVLVTAPDEHTLADIIVIAGWITWAALVWAIIARIVRLAREEPTPQAQRWGVPGPVGAISAFLLGTAATTAVTGTITTTPAAASTPETADAAGIAVNGTYTVRAGDTLWDIADRQLHDPQRWKDIYDLNEHRRQSDGGSLTRPALIRPGWTLQLPGTLTPPNPPPPEPPPPDTPPPTTPPTTTGSPFPQHDNGGFRLPTGAWIAAGLATAIAASVTLARARRRRHTRSGTPTPVTPIPAKVGSILDAAIETIGDPEPDTAGTDQHHAPVAISDLPGDGIGLTGPGAHAAARALLAAHLAEGDRVLISDDDLTLLLPEPTGTPSNLTAGEDTTTALHSEILTRLRDADTHPGHAPGPLLVITSDSAIAAHAGDHAALAITTVVLGPWPKATATVDTDGHVTETTGAALPVARFHHLTSADLAGILATLADTEASKRPPPEPNTAEPLAPAPTVAVESTGALADIGVFGPITVTADGHPIAIGLRTKTRELLAYLAWAHPHGASPATLMEELLPDIAMSKAGNHLRTLIANAREALRTSTGHPEATFITTTAERHGLDPTVVDCDLWRFHTHLNTAAHTTDPTEETRHLTAATAAYQADFATACDGEWADPVRENLRHRTVNAHIRLAELHHDSGNPQAAITSLDTACTLDPLNETLHQRTITAHLAAGRLDAALRLFRTFKTALRDIDEEPDQATYGLFNDGP</sequence>
<keyword evidence="5" id="KW-1185">Reference proteome</keyword>
<gene>
    <name evidence="4" type="ORF">HNR73_006412</name>
</gene>
<feature type="compositionally biased region" description="Pro residues" evidence="1">
    <location>
        <begin position="199"/>
        <end position="220"/>
    </location>
</feature>
<dbReference type="Pfam" id="PF01476">
    <property type="entry name" value="LysM"/>
    <property type="match status" value="1"/>
</dbReference>
<dbReference type="Pfam" id="PF03704">
    <property type="entry name" value="BTAD"/>
    <property type="match status" value="1"/>
</dbReference>
<dbReference type="Gene3D" id="1.25.40.10">
    <property type="entry name" value="Tetratricopeptide repeat domain"/>
    <property type="match status" value="1"/>
</dbReference>
<dbReference type="SMART" id="SM01043">
    <property type="entry name" value="BTAD"/>
    <property type="match status" value="1"/>
</dbReference>
<reference evidence="4 5" key="1">
    <citation type="submission" date="2020-08" db="EMBL/GenBank/DDBJ databases">
        <title>Genomic Encyclopedia of Type Strains, Phase IV (KMG-IV): sequencing the most valuable type-strain genomes for metagenomic binning, comparative biology and taxonomic classification.</title>
        <authorList>
            <person name="Goeker M."/>
        </authorList>
    </citation>
    <scope>NUCLEOTIDE SEQUENCE [LARGE SCALE GENOMIC DNA]</scope>
    <source>
        <strain evidence="4 5">YIM 65646</strain>
    </source>
</reference>
<evidence type="ECO:0000259" key="3">
    <source>
        <dbReference type="PROSITE" id="PS51782"/>
    </source>
</evidence>
<dbReference type="InterPro" id="IPR036779">
    <property type="entry name" value="LysM_dom_sf"/>
</dbReference>
<dbReference type="CDD" id="cd00118">
    <property type="entry name" value="LysM"/>
    <property type="match status" value="1"/>
</dbReference>
<dbReference type="InterPro" id="IPR018392">
    <property type="entry name" value="LysM"/>
</dbReference>